<organism evidence="2 3">
    <name type="scientific">Streptomyces malaysiensis subsp. samsunensis</name>
    <dbReference type="NCBI Taxonomy" id="459658"/>
    <lineage>
        <taxon>Bacteria</taxon>
        <taxon>Bacillati</taxon>
        <taxon>Actinomycetota</taxon>
        <taxon>Actinomycetes</taxon>
        <taxon>Kitasatosporales</taxon>
        <taxon>Streptomycetaceae</taxon>
        <taxon>Streptomyces</taxon>
        <taxon>Streptomyces violaceusniger group</taxon>
    </lineage>
</organism>
<proteinExistence type="predicted"/>
<keyword evidence="3" id="KW-1185">Reference proteome</keyword>
<evidence type="ECO:0000313" key="3">
    <source>
        <dbReference type="Proteomes" id="UP001142400"/>
    </source>
</evidence>
<feature type="region of interest" description="Disordered" evidence="1">
    <location>
        <begin position="1"/>
        <end position="26"/>
    </location>
</feature>
<name>A0A9X2LZM7_STRMQ</name>
<protein>
    <submittedName>
        <fullName evidence="2">Uncharacterized protein</fullName>
    </submittedName>
</protein>
<evidence type="ECO:0000313" key="2">
    <source>
        <dbReference type="EMBL" id="MCQ8830524.1"/>
    </source>
</evidence>
<sequence>MTDLTPTPNTPGLHVSKPSPSAPARGSAICHCGATATATGDAQVRALVEGYTANHGPAHHKEQGRS</sequence>
<reference evidence="2" key="1">
    <citation type="submission" date="2022-06" db="EMBL/GenBank/DDBJ databases">
        <title>WGS of actinobacteria.</title>
        <authorList>
            <person name="Thawai C."/>
        </authorList>
    </citation>
    <scope>NUCLEOTIDE SEQUENCE</scope>
    <source>
        <strain evidence="2">DSM 42010</strain>
    </source>
</reference>
<gene>
    <name evidence="2" type="ORF">NQU54_15990</name>
</gene>
<evidence type="ECO:0000256" key="1">
    <source>
        <dbReference type="SAM" id="MobiDB-lite"/>
    </source>
</evidence>
<accession>A0A9X2LZM7</accession>
<dbReference type="RefSeq" id="WP_257631642.1">
    <property type="nucleotide sequence ID" value="NZ_JANIIC010000016.1"/>
</dbReference>
<dbReference type="EMBL" id="JANIIC010000016">
    <property type="protein sequence ID" value="MCQ8830524.1"/>
    <property type="molecule type" value="Genomic_DNA"/>
</dbReference>
<comment type="caution">
    <text evidence="2">The sequence shown here is derived from an EMBL/GenBank/DDBJ whole genome shotgun (WGS) entry which is preliminary data.</text>
</comment>
<dbReference type="Proteomes" id="UP001142400">
    <property type="component" value="Unassembled WGS sequence"/>
</dbReference>
<dbReference type="AlphaFoldDB" id="A0A9X2LZM7"/>